<evidence type="ECO:0000256" key="4">
    <source>
        <dbReference type="SAM" id="MobiDB-lite"/>
    </source>
</evidence>
<dbReference type="InterPro" id="IPR015525">
    <property type="entry name" value="BRCA2"/>
</dbReference>
<protein>
    <submittedName>
        <fullName evidence="6">DNA repair protein BRCA2</fullName>
    </submittedName>
</protein>
<reference evidence="6 7" key="1">
    <citation type="journal article" date="2021" name="MBio">
        <title>A New Model Trypanosomatid, Novymonas esmeraldas: Genomic Perception of Its 'Candidatus Pandoraea novymonadis' Endosymbiont.</title>
        <authorList>
            <person name="Zakharova A."/>
            <person name="Saura A."/>
            <person name="Butenko A."/>
            <person name="Podesvova L."/>
            <person name="Warmusova S."/>
            <person name="Kostygov A.Y."/>
            <person name="Nenarokova A."/>
            <person name="Lukes J."/>
            <person name="Opperdoes F.R."/>
            <person name="Yurchenko V."/>
        </authorList>
    </citation>
    <scope>NUCLEOTIDE SEQUENCE [LARGE SCALE GENOMIC DNA]</scope>
    <source>
        <strain evidence="6 7">E262AT.01</strain>
    </source>
</reference>
<evidence type="ECO:0000313" key="7">
    <source>
        <dbReference type="Proteomes" id="UP001430356"/>
    </source>
</evidence>
<organism evidence="6 7">
    <name type="scientific">Novymonas esmeraldas</name>
    <dbReference type="NCBI Taxonomy" id="1808958"/>
    <lineage>
        <taxon>Eukaryota</taxon>
        <taxon>Discoba</taxon>
        <taxon>Euglenozoa</taxon>
        <taxon>Kinetoplastea</taxon>
        <taxon>Metakinetoplastina</taxon>
        <taxon>Trypanosomatida</taxon>
        <taxon>Trypanosomatidae</taxon>
        <taxon>Novymonas</taxon>
    </lineage>
</organism>
<gene>
    <name evidence="6" type="ORF">NESM_000874900</name>
</gene>
<dbReference type="PANTHER" id="PTHR11289:SF0">
    <property type="entry name" value="BREAST CANCER TYPE 2 SUSCEPTIBILITY PROTEIN"/>
    <property type="match status" value="1"/>
</dbReference>
<dbReference type="Pfam" id="PF09103">
    <property type="entry name" value="BRCA-2_OB1"/>
    <property type="match status" value="1"/>
</dbReference>
<dbReference type="SUPFAM" id="SSF50249">
    <property type="entry name" value="Nucleic acid-binding proteins"/>
    <property type="match status" value="1"/>
</dbReference>
<proteinExistence type="predicted"/>
<name>A0AAW0F1F0_9TRYP</name>
<dbReference type="AlphaFoldDB" id="A0AAW0F1F0"/>
<evidence type="ECO:0000256" key="1">
    <source>
        <dbReference type="ARBA" id="ARBA00022737"/>
    </source>
</evidence>
<dbReference type="InterPro" id="IPR015187">
    <property type="entry name" value="BRCA2_OB_1"/>
</dbReference>
<comment type="caution">
    <text evidence="6">The sequence shown here is derived from an EMBL/GenBank/DDBJ whole genome shotgun (WGS) entry which is preliminary data.</text>
</comment>
<keyword evidence="1" id="KW-0677">Repeat</keyword>
<dbReference type="FunFam" id="2.40.50.140:FF:000438">
    <property type="entry name" value="DNA repair protein BRCA2, putative"/>
    <property type="match status" value="1"/>
</dbReference>
<keyword evidence="2" id="KW-0227">DNA damage</keyword>
<dbReference type="CDD" id="cd04493">
    <property type="entry name" value="BRCA2DBD_OB1"/>
    <property type="match status" value="1"/>
</dbReference>
<keyword evidence="7" id="KW-1185">Reference proteome</keyword>
<feature type="domain" description="BRCA2 OB1" evidence="5">
    <location>
        <begin position="422"/>
        <end position="533"/>
    </location>
</feature>
<evidence type="ECO:0000259" key="5">
    <source>
        <dbReference type="Pfam" id="PF09103"/>
    </source>
</evidence>
<keyword evidence="3" id="KW-0234">DNA repair</keyword>
<evidence type="ECO:0000313" key="6">
    <source>
        <dbReference type="EMBL" id="KAK7199062.1"/>
    </source>
</evidence>
<dbReference type="GO" id="GO:0000724">
    <property type="term" value="P:double-strand break repair via homologous recombination"/>
    <property type="evidence" value="ECO:0007669"/>
    <property type="project" value="InterPro"/>
</dbReference>
<evidence type="ECO:0000256" key="2">
    <source>
        <dbReference type="ARBA" id="ARBA00022763"/>
    </source>
</evidence>
<dbReference type="Pfam" id="PF00634">
    <property type="entry name" value="BRCA2"/>
    <property type="match status" value="1"/>
</dbReference>
<dbReference type="InterPro" id="IPR002093">
    <property type="entry name" value="BRCA2_repeat"/>
</dbReference>
<feature type="region of interest" description="Disordered" evidence="4">
    <location>
        <begin position="32"/>
        <end position="97"/>
    </location>
</feature>
<dbReference type="GO" id="GO:0006355">
    <property type="term" value="P:regulation of DNA-templated transcription"/>
    <property type="evidence" value="ECO:0007669"/>
    <property type="project" value="TreeGrafter"/>
</dbReference>
<dbReference type="InterPro" id="IPR012340">
    <property type="entry name" value="NA-bd_OB-fold"/>
</dbReference>
<accession>A0AAW0F1F0</accession>
<sequence>MSGIACPHCTFINPPTKVKCSVCLRLLRKRDRSVDDATATRGQRGTTSSTPAEDESATHSSESTSQPADAPRRADATDVSAAPPATSARLSASAGDAAAPPLVPTLFSTASGRPVSVRRESILKAAEQLGDVLAPTTETRAPTLLDTASRTAVATVRGSALVAATAAEAASVPTLFSTASGAAVRVSAAALQRAAERLQDCAPSDGDGGESETAVVLRAAEAVPAVPPAKQTAGTAERGVRVAGVLGAGRRQRGFVPPQQRVAPPPPPLPTALPASASVAAAATLSATQRVLQRTGLALLRLNPDACVCRSITPPPPLSSITAQTFSFAADDCGSVLAALLGVRGAEPVQASHWHAALLRLGASPSHCTPAWSRHALLSAMARARAMATATTSATPGAFSAVVVLLCAMQLYNTEMVDGERPALRKVVEGDIPSASLMVLYLSSVRDERGAPHTRIVTLSDGIYHLKATCDVPLSNLLREGVLVPGQRMAVCGSKLLLHGQCSPTECEEQVVLGVNYNCVRAVAPLTPLGVCRGEPVPLALSLVHPLGGLVPAIHGVVARVLPPFFVSQADEGAPATGDGARQLRDRGPRVVRNAHAQLQLSDRLLRAVEGEPADSAEPRPPLSRVTSLLIATDGAEALVQQWETVDEHALLADDDGSVSLPVEGSSVTLYAVNPAKSRTAAAPFARAKLFFSSRKLHYVPSKKPLLHQRRVWQSAADHGATTGLGDVADVCGLYLGSHRSPQGLFALLLLRDDTYALLQLPPPTAGRVLSLSMPATERVPTAVLNTTFLSGEDSLAGSDCCRLFANEYTVLLQRSTQSNIKDALTAAAAELRARVEAAPQKYASRRAEVFRCLDEGESGGAAAASAAAAAASRSVVSALEAPSDLGNGAPAAFTAAAAASATAGRLPYYLREGRSGDAAGRRQGVVLPAAAHVSPRASFAPPPPSATAAAPRCRHYGNAVDVVFLLDPRLNRRAWHPLTDALPGAAGASTQPGDVFQRVQLCWRLSADSADDVTCRLEARHLLGTVLERACPLTELCTIVADERHLDVSLVRGECLLRWRRLDAPLLWWRFFADSRVLGTAAELDGASERFLWWLPGEWAAAMKLVSSKLQTALFFFTTAGEALRHVRLISDSCNVAELPCD</sequence>
<evidence type="ECO:0000256" key="3">
    <source>
        <dbReference type="ARBA" id="ARBA00023204"/>
    </source>
</evidence>
<dbReference type="EMBL" id="JAECZO010000206">
    <property type="protein sequence ID" value="KAK7199062.1"/>
    <property type="molecule type" value="Genomic_DNA"/>
</dbReference>
<dbReference type="Proteomes" id="UP001430356">
    <property type="component" value="Unassembled WGS sequence"/>
</dbReference>
<dbReference type="Gene3D" id="2.30.30.380">
    <property type="entry name" value="Zn-finger domain of Sec23/24"/>
    <property type="match status" value="1"/>
</dbReference>
<feature type="compositionally biased region" description="Polar residues" evidence="4">
    <location>
        <begin position="40"/>
        <end position="51"/>
    </location>
</feature>
<feature type="compositionally biased region" description="Low complexity" evidence="4">
    <location>
        <begin position="87"/>
        <end position="97"/>
    </location>
</feature>
<dbReference type="Gene3D" id="2.40.50.140">
    <property type="entry name" value="Nucleic acid-binding proteins"/>
    <property type="match status" value="1"/>
</dbReference>
<dbReference type="PANTHER" id="PTHR11289">
    <property type="entry name" value="BREAST CANCER TYPE 2 SUSCEPTIBILITY PROTEIN BRCA2"/>
    <property type="match status" value="1"/>
</dbReference>